<gene>
    <name evidence="2" type="ORF">CKO31_00925</name>
</gene>
<proteinExistence type="predicted"/>
<dbReference type="CDD" id="cd02042">
    <property type="entry name" value="ParAB_family"/>
    <property type="match status" value="1"/>
</dbReference>
<protein>
    <recommendedName>
        <fullName evidence="1">CobQ/CobB/MinD/ParA nucleotide binding domain-containing protein</fullName>
    </recommendedName>
</protein>
<evidence type="ECO:0000313" key="3">
    <source>
        <dbReference type="Proteomes" id="UP000748752"/>
    </source>
</evidence>
<dbReference type="InterPro" id="IPR027417">
    <property type="entry name" value="P-loop_NTPase"/>
</dbReference>
<dbReference type="PANTHER" id="PTHR13696:SF96">
    <property type="entry name" value="COBQ_COBB_MIND_PARA NUCLEOTIDE BINDING DOMAIN-CONTAINING PROTEIN"/>
    <property type="match status" value="1"/>
</dbReference>
<sequence>MKTLSLIAQKGGTGKTTLAIHLAVQAQRAGHRVLLVDTDPQGSAGAWWQRRAAAEPALVQGQGTELSGILEQAAGRGFDWVIVDTAPHSSEQSRACAECSDAVVIPTRPAILDLDAIGITTALVADLKVPAQIVLNACPPRTRAREPRLVAEAREALTAYPAPVCPVALSQRAAFSHALIDGRAVVEFEAQGKAAAEVDALWRALAQVV</sequence>
<accession>A0ABS1CBL3</accession>
<dbReference type="SUPFAM" id="SSF52540">
    <property type="entry name" value="P-loop containing nucleoside triphosphate hydrolases"/>
    <property type="match status" value="1"/>
</dbReference>
<dbReference type="Pfam" id="PF01656">
    <property type="entry name" value="CbiA"/>
    <property type="match status" value="1"/>
</dbReference>
<dbReference type="PANTHER" id="PTHR13696">
    <property type="entry name" value="P-LOOP CONTAINING NUCLEOSIDE TRIPHOSPHATE HYDROLASE"/>
    <property type="match status" value="1"/>
</dbReference>
<evidence type="ECO:0000313" key="2">
    <source>
        <dbReference type="EMBL" id="MBK1629318.1"/>
    </source>
</evidence>
<dbReference type="PIRSF" id="PIRSF009320">
    <property type="entry name" value="Nuc_binding_HP_1000"/>
    <property type="match status" value="1"/>
</dbReference>
<name>A0ABS1CBL3_9GAMM</name>
<dbReference type="InterPro" id="IPR050678">
    <property type="entry name" value="DNA_Partitioning_ATPase"/>
</dbReference>
<organism evidence="2 3">
    <name type="scientific">Thiohalocapsa halophila</name>
    <dbReference type="NCBI Taxonomy" id="69359"/>
    <lineage>
        <taxon>Bacteria</taxon>
        <taxon>Pseudomonadati</taxon>
        <taxon>Pseudomonadota</taxon>
        <taxon>Gammaproteobacteria</taxon>
        <taxon>Chromatiales</taxon>
        <taxon>Chromatiaceae</taxon>
        <taxon>Thiohalocapsa</taxon>
    </lineage>
</organism>
<dbReference type="Gene3D" id="3.40.50.300">
    <property type="entry name" value="P-loop containing nucleotide triphosphate hydrolases"/>
    <property type="match status" value="1"/>
</dbReference>
<comment type="caution">
    <text evidence="2">The sequence shown here is derived from an EMBL/GenBank/DDBJ whole genome shotgun (WGS) entry which is preliminary data.</text>
</comment>
<dbReference type="Proteomes" id="UP000748752">
    <property type="component" value="Unassembled WGS sequence"/>
</dbReference>
<feature type="domain" description="CobQ/CobB/MinD/ParA nucleotide binding" evidence="1">
    <location>
        <begin position="6"/>
        <end position="179"/>
    </location>
</feature>
<reference evidence="2 3" key="1">
    <citation type="journal article" date="2020" name="Microorganisms">
        <title>Osmotic Adaptation and Compatible Solute Biosynthesis of Phototrophic Bacteria as Revealed from Genome Analyses.</title>
        <authorList>
            <person name="Imhoff J.F."/>
            <person name="Rahn T."/>
            <person name="Kunzel S."/>
            <person name="Keller A."/>
            <person name="Neulinger S.C."/>
        </authorList>
    </citation>
    <scope>NUCLEOTIDE SEQUENCE [LARGE SCALE GENOMIC DNA]</scope>
    <source>
        <strain evidence="2 3">DSM 6210</strain>
    </source>
</reference>
<evidence type="ECO:0000259" key="1">
    <source>
        <dbReference type="Pfam" id="PF01656"/>
    </source>
</evidence>
<dbReference type="EMBL" id="NRRV01000001">
    <property type="protein sequence ID" value="MBK1629318.1"/>
    <property type="molecule type" value="Genomic_DNA"/>
</dbReference>
<dbReference type="RefSeq" id="WP_200233123.1">
    <property type="nucleotide sequence ID" value="NZ_NRRV01000001.1"/>
</dbReference>
<dbReference type="InterPro" id="IPR002586">
    <property type="entry name" value="CobQ/CobB/MinD/ParA_Nub-bd_dom"/>
</dbReference>
<keyword evidence="3" id="KW-1185">Reference proteome</keyword>